<organism evidence="1">
    <name type="scientific">Ananas comosus var. bracteatus</name>
    <name type="common">red pineapple</name>
    <dbReference type="NCBI Taxonomy" id="296719"/>
    <lineage>
        <taxon>Eukaryota</taxon>
        <taxon>Viridiplantae</taxon>
        <taxon>Streptophyta</taxon>
        <taxon>Embryophyta</taxon>
        <taxon>Tracheophyta</taxon>
        <taxon>Spermatophyta</taxon>
        <taxon>Magnoliopsida</taxon>
        <taxon>Liliopsida</taxon>
        <taxon>Poales</taxon>
        <taxon>Bromeliaceae</taxon>
        <taxon>Bromelioideae</taxon>
        <taxon>Ananas</taxon>
    </lineage>
</organism>
<proteinExistence type="predicted"/>
<dbReference type="EMBL" id="LR862151">
    <property type="protein sequence ID" value="CAD1833568.1"/>
    <property type="molecule type" value="Genomic_DNA"/>
</dbReference>
<dbReference type="AlphaFoldDB" id="A0A6V7PS90"/>
<reference evidence="1" key="1">
    <citation type="submission" date="2020-07" db="EMBL/GenBank/DDBJ databases">
        <authorList>
            <person name="Lin J."/>
        </authorList>
    </citation>
    <scope>NUCLEOTIDE SEQUENCE</scope>
</reference>
<protein>
    <submittedName>
        <fullName evidence="1">Uncharacterized protein</fullName>
    </submittedName>
</protein>
<dbReference type="PANTHER" id="PTHR34541">
    <property type="entry name" value="OS01G0729900 PROTEIN"/>
    <property type="match status" value="1"/>
</dbReference>
<dbReference type="PANTHER" id="PTHR34541:SF2">
    <property type="entry name" value="OS01G0729900 PROTEIN"/>
    <property type="match status" value="1"/>
</dbReference>
<gene>
    <name evidence="1" type="ORF">CB5_LOCUS16779</name>
</gene>
<accession>A0A6V7PS90</accession>
<sequence>MANPKVATQTHISNLASGETLCYTHPRPVCGTTMFAPTRLLLRSSLLGWSDHAKFPNGQLTYVAGEVLTSSAFLPLFGRLLQAQGRYPGETRISFSCKVSINSD</sequence>
<evidence type="ECO:0000313" key="1">
    <source>
        <dbReference type="EMBL" id="CAD1833568.1"/>
    </source>
</evidence>
<name>A0A6V7PS90_ANACO</name>